<feature type="transmembrane region" description="Helical" evidence="1">
    <location>
        <begin position="207"/>
        <end position="228"/>
    </location>
</feature>
<organism evidence="3 4">
    <name type="scientific">Cadophora malorum</name>
    <dbReference type="NCBI Taxonomy" id="108018"/>
    <lineage>
        <taxon>Eukaryota</taxon>
        <taxon>Fungi</taxon>
        <taxon>Dikarya</taxon>
        <taxon>Ascomycota</taxon>
        <taxon>Pezizomycotina</taxon>
        <taxon>Leotiomycetes</taxon>
        <taxon>Helotiales</taxon>
        <taxon>Ploettnerulaceae</taxon>
        <taxon>Cadophora</taxon>
    </lineage>
</organism>
<dbReference type="OrthoDB" id="3562780at2759"/>
<keyword evidence="1" id="KW-0812">Transmembrane</keyword>
<dbReference type="AlphaFoldDB" id="A0A8H7T325"/>
<feature type="signal peptide" evidence="2">
    <location>
        <begin position="1"/>
        <end position="19"/>
    </location>
</feature>
<keyword evidence="1" id="KW-0472">Membrane</keyword>
<keyword evidence="2" id="KW-0732">Signal</keyword>
<feature type="chain" id="PRO_5034271327" description="Extracellular membrane protein CFEM domain-containing protein" evidence="2">
    <location>
        <begin position="20"/>
        <end position="236"/>
    </location>
</feature>
<evidence type="ECO:0000256" key="1">
    <source>
        <dbReference type="SAM" id="Phobius"/>
    </source>
</evidence>
<keyword evidence="1" id="KW-1133">Transmembrane helix</keyword>
<sequence length="236" mass="24378">MERRFLPLLFLSSFISAQAADLKTLSIASANDYLVSRNCVKDCLWSDGGWVGSLIGCGSPYYNQCYCNANLASSATSYLSSCAIKYCTSEPDATSAVKVYAGYCSIAGYPIGEVNVAIQTSTQNVDGSGDAVTKTSLTIVTATSFSPSVSAGGMGSSPQIPRTTKAPSATIIINELSTLWTTIAPTRSASATTGVAGNSGYSTSDKIALGVGIGFGIPATIAAVFVCLRSIRGHRV</sequence>
<comment type="caution">
    <text evidence="3">The sequence shown here is derived from an EMBL/GenBank/DDBJ whole genome shotgun (WGS) entry which is preliminary data.</text>
</comment>
<reference evidence="3" key="1">
    <citation type="submission" date="2021-02" db="EMBL/GenBank/DDBJ databases">
        <title>Genome sequence Cadophora malorum strain M34.</title>
        <authorList>
            <person name="Stefanovic E."/>
            <person name="Vu D."/>
            <person name="Scully C."/>
            <person name="Dijksterhuis J."/>
            <person name="Roader J."/>
            <person name="Houbraken J."/>
        </authorList>
    </citation>
    <scope>NUCLEOTIDE SEQUENCE</scope>
    <source>
        <strain evidence="3">M34</strain>
    </source>
</reference>
<keyword evidence="4" id="KW-1185">Reference proteome</keyword>
<gene>
    <name evidence="3" type="ORF">IFR04_014583</name>
</gene>
<dbReference type="Proteomes" id="UP000664132">
    <property type="component" value="Unassembled WGS sequence"/>
</dbReference>
<evidence type="ECO:0008006" key="5">
    <source>
        <dbReference type="Google" id="ProtNLM"/>
    </source>
</evidence>
<evidence type="ECO:0000256" key="2">
    <source>
        <dbReference type="SAM" id="SignalP"/>
    </source>
</evidence>
<dbReference type="EMBL" id="JAFJYH010000392">
    <property type="protein sequence ID" value="KAG4412282.1"/>
    <property type="molecule type" value="Genomic_DNA"/>
</dbReference>
<name>A0A8H7T325_9HELO</name>
<evidence type="ECO:0000313" key="4">
    <source>
        <dbReference type="Proteomes" id="UP000664132"/>
    </source>
</evidence>
<evidence type="ECO:0000313" key="3">
    <source>
        <dbReference type="EMBL" id="KAG4412282.1"/>
    </source>
</evidence>
<accession>A0A8H7T325</accession>
<protein>
    <recommendedName>
        <fullName evidence="5">Extracellular membrane protein CFEM domain-containing protein</fullName>
    </recommendedName>
</protein>
<proteinExistence type="predicted"/>